<name>C5K729_PERM5</name>
<dbReference type="Gene3D" id="3.30.470.30">
    <property type="entry name" value="DNA ligase/mRNA capping enzyme"/>
    <property type="match status" value="1"/>
</dbReference>
<dbReference type="RefSeq" id="XP_002787568.1">
    <property type="nucleotide sequence ID" value="XM_002787522.1"/>
</dbReference>
<dbReference type="SUPFAM" id="SSF56091">
    <property type="entry name" value="DNA ligase/mRNA capping enzyme, catalytic domain"/>
    <property type="match status" value="1"/>
</dbReference>
<dbReference type="EMBL" id="GG671079">
    <property type="protein sequence ID" value="EER19364.1"/>
    <property type="molecule type" value="Genomic_DNA"/>
</dbReference>
<dbReference type="InParanoid" id="C5K729"/>
<evidence type="ECO:0000313" key="4">
    <source>
        <dbReference type="Proteomes" id="UP000007800"/>
    </source>
</evidence>
<dbReference type="GO" id="GO:0006303">
    <property type="term" value="P:double-strand break repair via nonhomologous end joining"/>
    <property type="evidence" value="ECO:0007669"/>
    <property type="project" value="TreeGrafter"/>
</dbReference>
<dbReference type="GeneID" id="9039625"/>
<gene>
    <name evidence="3" type="ORF">Pmar_PMAR012340</name>
</gene>
<dbReference type="GO" id="GO:0005524">
    <property type="term" value="F:ATP binding"/>
    <property type="evidence" value="ECO:0007669"/>
    <property type="project" value="InterPro"/>
</dbReference>
<sequence length="225" mass="24852">MRKYERDLGPLLLSAFKGNQCILDGEVLAYDEDTGTFLKHTTNRSTAAETAGHRHLCFIIFDILLYGDAKNAAQNFTTTPLKVRREVLMKVVKSINTYIEVVNFRVIPSTSEAVMDEINMAVANGEEGRVFKDPDSVYSIGKNGYGWFKLKPEYSYHLSMELDLVVVGAYFASGTARIERSRNVGASGKSGGGSTERFEGPERSPERNYGCLVSTRRKSGCPVAG</sequence>
<dbReference type="PANTHER" id="PTHR45997:SF1">
    <property type="entry name" value="DNA LIGASE 4"/>
    <property type="match status" value="1"/>
</dbReference>
<dbReference type="GO" id="GO:0003910">
    <property type="term" value="F:DNA ligase (ATP) activity"/>
    <property type="evidence" value="ECO:0007669"/>
    <property type="project" value="InterPro"/>
</dbReference>
<dbReference type="GO" id="GO:0003677">
    <property type="term" value="F:DNA binding"/>
    <property type="evidence" value="ECO:0007669"/>
    <property type="project" value="InterPro"/>
</dbReference>
<protein>
    <submittedName>
        <fullName evidence="3">Dna ligase iv, putative</fullName>
    </submittedName>
</protein>
<feature type="compositionally biased region" description="Basic and acidic residues" evidence="1">
    <location>
        <begin position="196"/>
        <end position="206"/>
    </location>
</feature>
<feature type="region of interest" description="Disordered" evidence="1">
    <location>
        <begin position="183"/>
        <end position="211"/>
    </location>
</feature>
<dbReference type="AlphaFoldDB" id="C5K729"/>
<reference evidence="3 4" key="1">
    <citation type="submission" date="2008-07" db="EMBL/GenBank/DDBJ databases">
        <authorList>
            <person name="El-Sayed N."/>
            <person name="Caler E."/>
            <person name="Inman J."/>
            <person name="Amedeo P."/>
            <person name="Hass B."/>
            <person name="Wortman J."/>
        </authorList>
    </citation>
    <scope>NUCLEOTIDE SEQUENCE [LARGE SCALE GENOMIC DNA]</scope>
    <source>
        <strain evidence="4">ATCC 50983 / TXsc</strain>
    </source>
</reference>
<keyword evidence="4" id="KW-1185">Reference proteome</keyword>
<organism evidence="4">
    <name type="scientific">Perkinsus marinus (strain ATCC 50983 / TXsc)</name>
    <dbReference type="NCBI Taxonomy" id="423536"/>
    <lineage>
        <taxon>Eukaryota</taxon>
        <taxon>Sar</taxon>
        <taxon>Alveolata</taxon>
        <taxon>Perkinsozoa</taxon>
        <taxon>Perkinsea</taxon>
        <taxon>Perkinsida</taxon>
        <taxon>Perkinsidae</taxon>
        <taxon>Perkinsus</taxon>
    </lineage>
</organism>
<dbReference type="InterPro" id="IPR012310">
    <property type="entry name" value="DNA_ligase_ATP-dep_cent"/>
</dbReference>
<feature type="domain" description="ATP-dependent DNA ligase family profile" evidence="2">
    <location>
        <begin position="56"/>
        <end position="174"/>
    </location>
</feature>
<dbReference type="GO" id="GO:0032807">
    <property type="term" value="C:DNA ligase IV complex"/>
    <property type="evidence" value="ECO:0007669"/>
    <property type="project" value="TreeGrafter"/>
</dbReference>
<accession>C5K729</accession>
<evidence type="ECO:0000256" key="1">
    <source>
        <dbReference type="SAM" id="MobiDB-lite"/>
    </source>
</evidence>
<evidence type="ECO:0000313" key="3">
    <source>
        <dbReference type="EMBL" id="EER19364.1"/>
    </source>
</evidence>
<dbReference type="OrthoDB" id="331748at2759"/>
<evidence type="ECO:0000259" key="2">
    <source>
        <dbReference type="PROSITE" id="PS50160"/>
    </source>
</evidence>
<dbReference type="GO" id="GO:0006297">
    <property type="term" value="P:nucleotide-excision repair, DNA gap filling"/>
    <property type="evidence" value="ECO:0007669"/>
    <property type="project" value="TreeGrafter"/>
</dbReference>
<dbReference type="Proteomes" id="UP000007800">
    <property type="component" value="Unassembled WGS sequence"/>
</dbReference>
<dbReference type="PANTHER" id="PTHR45997">
    <property type="entry name" value="DNA LIGASE 4"/>
    <property type="match status" value="1"/>
</dbReference>
<dbReference type="GO" id="GO:0006310">
    <property type="term" value="P:DNA recombination"/>
    <property type="evidence" value="ECO:0007669"/>
    <property type="project" value="InterPro"/>
</dbReference>
<dbReference type="PROSITE" id="PS50160">
    <property type="entry name" value="DNA_LIGASE_A3"/>
    <property type="match status" value="1"/>
</dbReference>
<dbReference type="Pfam" id="PF01068">
    <property type="entry name" value="DNA_ligase_A_M"/>
    <property type="match status" value="1"/>
</dbReference>
<keyword evidence="3" id="KW-0436">Ligase</keyword>
<proteinExistence type="predicted"/>
<dbReference type="InterPro" id="IPR029710">
    <property type="entry name" value="LIG4"/>
</dbReference>